<gene>
    <name evidence="1" type="ORF">E5991_00925</name>
</gene>
<name>A0A4S4FCE3_9BIFI</name>
<sequence>MRDRWGAEHPQQDARYRLSFTVGGLLTPQGVVCARRFLASHPDIVMSEEEIGERITSIRDEIVDSNALAIRTMSANKRVTAEVCKRLSALSFAELDFLASEESSMQDCRYLMWMAMCRYYLFVGEFATEVLRERFLLGETIALDDYDRYVLNKAMWHPELEAISAATASKLRGNVFKAMREAGLIERGSRGADVIVPAVFGQRLTGLERDNAASWLFFPSREQMN</sequence>
<protein>
    <submittedName>
        <fullName evidence="1">DUF1819 family protein</fullName>
    </submittedName>
</protein>
<dbReference type="RefSeq" id="WP_136510829.1">
    <property type="nucleotide sequence ID" value="NZ_SSTF01000002.1"/>
</dbReference>
<evidence type="ECO:0000313" key="1">
    <source>
        <dbReference type="EMBL" id="THG27713.1"/>
    </source>
</evidence>
<dbReference type="Proteomes" id="UP000306798">
    <property type="component" value="Unassembled WGS sequence"/>
</dbReference>
<comment type="caution">
    <text evidence="1">The sequence shown here is derived from an EMBL/GenBank/DDBJ whole genome shotgun (WGS) entry which is preliminary data.</text>
</comment>
<dbReference type="InterPro" id="IPR023137">
    <property type="entry name" value="BrxA_sf"/>
</dbReference>
<reference evidence="1 2" key="1">
    <citation type="submission" date="2019-04" db="EMBL/GenBank/DDBJ databases">
        <title>Microbes associate with the intestines of laboratory mice.</title>
        <authorList>
            <person name="Navarre W."/>
            <person name="Wong E."/>
            <person name="Huang K.C."/>
            <person name="Tropini C."/>
            <person name="Ng K."/>
            <person name="Yu B."/>
        </authorList>
    </citation>
    <scope>NUCLEOTIDE SEQUENCE [LARGE SCALE GENOMIC DNA]</scope>
    <source>
        <strain evidence="1 2">NM87_A27A</strain>
    </source>
</reference>
<dbReference type="InterPro" id="IPR014948">
    <property type="entry name" value="BrxA"/>
</dbReference>
<accession>A0A4S4FCE3</accession>
<dbReference type="Pfam" id="PF08849">
    <property type="entry name" value="BrxA"/>
    <property type="match status" value="1"/>
</dbReference>
<organism evidence="1 2">
    <name type="scientific">Bifidobacterium pseudolongum</name>
    <dbReference type="NCBI Taxonomy" id="1694"/>
    <lineage>
        <taxon>Bacteria</taxon>
        <taxon>Bacillati</taxon>
        <taxon>Actinomycetota</taxon>
        <taxon>Actinomycetes</taxon>
        <taxon>Bifidobacteriales</taxon>
        <taxon>Bifidobacteriaceae</taxon>
        <taxon>Bifidobacterium</taxon>
    </lineage>
</organism>
<proteinExistence type="predicted"/>
<evidence type="ECO:0000313" key="2">
    <source>
        <dbReference type="Proteomes" id="UP000306798"/>
    </source>
</evidence>
<dbReference type="AlphaFoldDB" id="A0A4S4FCE3"/>
<dbReference type="EMBL" id="SSTF01000002">
    <property type="protein sequence ID" value="THG27713.1"/>
    <property type="molecule type" value="Genomic_DNA"/>
</dbReference>
<dbReference type="Gene3D" id="1.10.3540.10">
    <property type="entry name" value="uncharacterized protein from magnetospirillum magneticum domain"/>
    <property type="match status" value="1"/>
</dbReference>